<proteinExistence type="predicted"/>
<evidence type="ECO:0000313" key="2">
    <source>
        <dbReference type="EMBL" id="AJR03006.1"/>
    </source>
</evidence>
<gene>
    <name evidence="2" type="ORF">AW14_04535</name>
</gene>
<dbReference type="NCBIfam" id="TIGR02145">
    <property type="entry name" value="Fib_succ_major"/>
    <property type="match status" value="1"/>
</dbReference>
<dbReference type="Pfam" id="PF09603">
    <property type="entry name" value="Fib_succ_major"/>
    <property type="match status" value="1"/>
</dbReference>
<sequence>MGTTQLLSVPFALYAENSGNSIPTTPNLETVLAENNSANNQQIKDLQDPTDAHDAVTKAYVDTEVLNSVSNTYTQAEVDALISSLQEQIDALQPTSVTDIDGNSYDYLTYGDQVWTVENAEMVTFRDGTPIPQVTDPTAWSNLSTGAWCYYDNDPTKGKLYNWYVVAGIHDTDPNTPNKEFAPEGWHVPTDAEWTTLENYLIANGYNYDGTITGNKIAKSMASTTGWNSSTNAGASGNNQSLNNSSGFNAFPEGFRNSDGSFYSEGNDAIFWSSSGGSADSAWDRGLDDYNSNLNRYYSNKQGGFSVRFVRD</sequence>
<dbReference type="InterPro" id="IPR011871">
    <property type="entry name" value="Fib_succ_major"/>
</dbReference>
<dbReference type="AlphaFoldDB" id="A0A0C5VV33"/>
<dbReference type="RefSeq" id="WP_154662117.1">
    <property type="nucleotide sequence ID" value="NZ_CP007202.1"/>
</dbReference>
<organism evidence="2 3">
    <name type="scientific">Siansivirga zeaxanthinifaciens CC-SAMT-1</name>
    <dbReference type="NCBI Taxonomy" id="1454006"/>
    <lineage>
        <taxon>Bacteria</taxon>
        <taxon>Pseudomonadati</taxon>
        <taxon>Bacteroidota</taxon>
        <taxon>Flavobacteriia</taxon>
        <taxon>Flavobacteriales</taxon>
        <taxon>Flavobacteriaceae</taxon>
        <taxon>Siansivirga</taxon>
    </lineage>
</organism>
<protein>
    <recommendedName>
        <fullName evidence="1">Fibrobacter succinogenes major paralogous domain-containing protein</fullName>
    </recommendedName>
</protein>
<dbReference type="OrthoDB" id="9805760at2"/>
<dbReference type="HOGENOM" id="CLU_042629_0_0_10"/>
<reference evidence="2 3" key="1">
    <citation type="submission" date="2014-02" db="EMBL/GenBank/DDBJ databases">
        <authorList>
            <person name="Young C.-C."/>
            <person name="Hameed A."/>
            <person name="Huang H.-C."/>
            <person name="Shahina M."/>
        </authorList>
    </citation>
    <scope>NUCLEOTIDE SEQUENCE [LARGE SCALE GENOMIC DNA]</scope>
    <source>
        <strain evidence="2 3">CC-SAMT-1</strain>
    </source>
</reference>
<keyword evidence="3" id="KW-1185">Reference proteome</keyword>
<dbReference type="STRING" id="1454006.AW14_04535"/>
<evidence type="ECO:0000313" key="3">
    <source>
        <dbReference type="Proteomes" id="UP000032229"/>
    </source>
</evidence>
<name>A0A0C5VV33_9FLAO</name>
<dbReference type="EMBL" id="CP007202">
    <property type="protein sequence ID" value="AJR03006.1"/>
    <property type="molecule type" value="Genomic_DNA"/>
</dbReference>
<evidence type="ECO:0000259" key="1">
    <source>
        <dbReference type="Pfam" id="PF09603"/>
    </source>
</evidence>
<feature type="domain" description="Fibrobacter succinogenes major paralogous" evidence="1">
    <location>
        <begin position="109"/>
        <end position="311"/>
    </location>
</feature>
<accession>A0A0C5VV33</accession>
<dbReference type="KEGG" id="sze:AW14_04535"/>
<dbReference type="Proteomes" id="UP000032229">
    <property type="component" value="Chromosome"/>
</dbReference>